<accession>A0A8H6Y982</accession>
<dbReference type="OrthoDB" id="3010166at2759"/>
<evidence type="ECO:0008006" key="3">
    <source>
        <dbReference type="Google" id="ProtNLM"/>
    </source>
</evidence>
<dbReference type="AlphaFoldDB" id="A0A8H6Y982"/>
<gene>
    <name evidence="1" type="ORF">MVEN_01137300</name>
</gene>
<keyword evidence="2" id="KW-1185">Reference proteome</keyword>
<proteinExistence type="predicted"/>
<evidence type="ECO:0000313" key="1">
    <source>
        <dbReference type="EMBL" id="KAF7354481.1"/>
    </source>
</evidence>
<sequence length="268" mass="30719">MLVDDSSMYSDLAAQITTLLSRCSDLRSLRLFMVNTHFSGMLRDSHFPNLRTFRYAVAPDVFAALPAFINRHRNITTLELDCYYDEDFRLDDTWLPTLTRFYGDSLFLRSLTCNQTLQNVSIEFFDHDFEPALERLTSIAYAKLELVVVADCIDTPAFLGYVAMAVPRITSLTFRKLDPSAPAPDHLIFGDICEIETHLKILRSLRVLEFCHFDPDETGDSTKLMMIRAVDKSIIEMWSVACPSLVSIFWNGQRWKHIGTAWGMDYSS</sequence>
<protein>
    <recommendedName>
        <fullName evidence="3">F-box domain-containing protein</fullName>
    </recommendedName>
</protein>
<dbReference type="InterPro" id="IPR032675">
    <property type="entry name" value="LRR_dom_sf"/>
</dbReference>
<dbReference type="EMBL" id="JACAZI010000008">
    <property type="protein sequence ID" value="KAF7354481.1"/>
    <property type="molecule type" value="Genomic_DNA"/>
</dbReference>
<comment type="caution">
    <text evidence="1">The sequence shown here is derived from an EMBL/GenBank/DDBJ whole genome shotgun (WGS) entry which is preliminary data.</text>
</comment>
<dbReference type="Proteomes" id="UP000620124">
    <property type="component" value="Unassembled WGS sequence"/>
</dbReference>
<dbReference type="Gene3D" id="3.80.10.10">
    <property type="entry name" value="Ribonuclease Inhibitor"/>
    <property type="match status" value="1"/>
</dbReference>
<organism evidence="1 2">
    <name type="scientific">Mycena venus</name>
    <dbReference type="NCBI Taxonomy" id="2733690"/>
    <lineage>
        <taxon>Eukaryota</taxon>
        <taxon>Fungi</taxon>
        <taxon>Dikarya</taxon>
        <taxon>Basidiomycota</taxon>
        <taxon>Agaricomycotina</taxon>
        <taxon>Agaricomycetes</taxon>
        <taxon>Agaricomycetidae</taxon>
        <taxon>Agaricales</taxon>
        <taxon>Marasmiineae</taxon>
        <taxon>Mycenaceae</taxon>
        <taxon>Mycena</taxon>
    </lineage>
</organism>
<evidence type="ECO:0000313" key="2">
    <source>
        <dbReference type="Proteomes" id="UP000620124"/>
    </source>
</evidence>
<reference evidence="1" key="1">
    <citation type="submission" date="2020-05" db="EMBL/GenBank/DDBJ databases">
        <title>Mycena genomes resolve the evolution of fungal bioluminescence.</title>
        <authorList>
            <person name="Tsai I.J."/>
        </authorList>
    </citation>
    <scope>NUCLEOTIDE SEQUENCE</scope>
    <source>
        <strain evidence="1">CCC161011</strain>
    </source>
</reference>
<name>A0A8H6Y982_9AGAR</name>